<dbReference type="RefSeq" id="WP_128229135.1">
    <property type="nucleotide sequence ID" value="NZ_SACR01000004.1"/>
</dbReference>
<accession>A0A437RE85</accession>
<dbReference type="Proteomes" id="UP000285575">
    <property type="component" value="Unassembled WGS sequence"/>
</dbReference>
<keyword evidence="2" id="KW-1185">Reference proteome</keyword>
<gene>
    <name evidence="1" type="ORF">EOE66_12990</name>
</gene>
<comment type="caution">
    <text evidence="1">The sequence shown here is derived from an EMBL/GenBank/DDBJ whole genome shotgun (WGS) entry which is preliminary data.</text>
</comment>
<evidence type="ECO:0000313" key="1">
    <source>
        <dbReference type="EMBL" id="RVU45071.1"/>
    </source>
</evidence>
<dbReference type="OrthoDB" id="9182224at2"/>
<evidence type="ECO:0000313" key="2">
    <source>
        <dbReference type="Proteomes" id="UP000285575"/>
    </source>
</evidence>
<dbReference type="AlphaFoldDB" id="A0A437RE85"/>
<sequence>MNQPLPLCAVPEDDEALGAALRASRVLVDAPETLICRVVAQGAPAALPLRRPVAQALAGAVRQLVACLLFDSAGQGALATGRRSAPPMGTGAARQLLFAAEGHDVDLRLAPLDGGQRWLVSGQVLGPELVGRAELRQAAASAGDAQPAIPPVQAVAWNEFAEFEFDPLPPGDYLLSLSGSAWTVHLPLSLMRPQP</sequence>
<organism evidence="1 2">
    <name type="scientific">Rubrivivax rivuli</name>
    <dbReference type="NCBI Taxonomy" id="1862385"/>
    <lineage>
        <taxon>Bacteria</taxon>
        <taxon>Pseudomonadati</taxon>
        <taxon>Pseudomonadota</taxon>
        <taxon>Betaproteobacteria</taxon>
        <taxon>Burkholderiales</taxon>
        <taxon>Sphaerotilaceae</taxon>
        <taxon>Rubrivivax</taxon>
    </lineage>
</organism>
<reference evidence="1 2" key="1">
    <citation type="submission" date="2019-01" db="EMBL/GenBank/DDBJ databases">
        <authorList>
            <person name="Chen W.-M."/>
        </authorList>
    </citation>
    <scope>NUCLEOTIDE SEQUENCE [LARGE SCALE GENOMIC DNA]</scope>
    <source>
        <strain evidence="1 2">KYPY4</strain>
    </source>
</reference>
<protein>
    <submittedName>
        <fullName evidence="1">Uncharacterized protein</fullName>
    </submittedName>
</protein>
<proteinExistence type="predicted"/>
<dbReference type="EMBL" id="SACR01000004">
    <property type="protein sequence ID" value="RVU45071.1"/>
    <property type="molecule type" value="Genomic_DNA"/>
</dbReference>
<name>A0A437RE85_9BURK</name>